<dbReference type="Pfam" id="PF04938">
    <property type="entry name" value="SIP1"/>
    <property type="match status" value="1"/>
</dbReference>
<gene>
    <name evidence="2" type="ORF">B0J11DRAFT_432683</name>
</gene>
<feature type="region of interest" description="Disordered" evidence="1">
    <location>
        <begin position="304"/>
        <end position="408"/>
    </location>
</feature>
<dbReference type="Gene3D" id="1.20.58.1070">
    <property type="match status" value="1"/>
</dbReference>
<dbReference type="EMBL" id="JAGMWT010000006">
    <property type="protein sequence ID" value="KAH7126688.1"/>
    <property type="molecule type" value="Genomic_DNA"/>
</dbReference>
<dbReference type="OrthoDB" id="428895at2759"/>
<dbReference type="InterPro" id="IPR035426">
    <property type="entry name" value="Gemin2/Brr1"/>
</dbReference>
<sequence>MSTPAAGVNLATTKNGEKYNKLKRPDDFIANIAVPPAKRTYEEVIIVSDEEQDDEPPSKRARETFTRIKRPLNMQTGMHSMFPGFLDEDHSSSDETTNEALAYLRSVRSEADSIPSLLKAAPAPLAPDAPDRSMYDDIRGDFSVIYEDGTWIAREQPRPGHRSYAASTDDSAELSPQDAYHKTLLQQFYILRKTLANLKNKKPPSQSGRAPPRGRHDWLHSLDRESPTPAQLSQMDEYDIFQGLKYCVHSLDRFQYIAKKKSRWIWALLAKAPESGTLDYTRVGCIRDLGHKAGQCSLRLRSGTSLRDKDDSDDEEREGWEGDGNVKEEDGEIREDSQDGQQGHITPPTLPPPQKDNEDSRDEQQNNISFPPAVPTLQEDNEAHSDTNMSISSEDKPQDEEEEDEHDTLEKARARLLAQLGDRLVTSDSVSNQDNSNPPPVRVYLSRAEAEFERQNLRDQTLKKPSVQSTPQSPAKAQCPPDTMIDFTNTKATLDMILTVVAELYGQRDLLRFRDVWG</sequence>
<dbReference type="GO" id="GO:0000387">
    <property type="term" value="P:spliceosomal snRNP assembly"/>
    <property type="evidence" value="ECO:0007669"/>
    <property type="project" value="InterPro"/>
</dbReference>
<evidence type="ECO:0000256" key="1">
    <source>
        <dbReference type="SAM" id="MobiDB-lite"/>
    </source>
</evidence>
<reference evidence="2" key="1">
    <citation type="journal article" date="2021" name="Nat. Commun.">
        <title>Genetic determinants of endophytism in the Arabidopsis root mycobiome.</title>
        <authorList>
            <person name="Mesny F."/>
            <person name="Miyauchi S."/>
            <person name="Thiergart T."/>
            <person name="Pickel B."/>
            <person name="Atanasova L."/>
            <person name="Karlsson M."/>
            <person name="Huettel B."/>
            <person name="Barry K.W."/>
            <person name="Haridas S."/>
            <person name="Chen C."/>
            <person name="Bauer D."/>
            <person name="Andreopoulos W."/>
            <person name="Pangilinan J."/>
            <person name="LaButti K."/>
            <person name="Riley R."/>
            <person name="Lipzen A."/>
            <person name="Clum A."/>
            <person name="Drula E."/>
            <person name="Henrissat B."/>
            <person name="Kohler A."/>
            <person name="Grigoriev I.V."/>
            <person name="Martin F.M."/>
            <person name="Hacquard S."/>
        </authorList>
    </citation>
    <scope>NUCLEOTIDE SEQUENCE</scope>
    <source>
        <strain evidence="2">MPI-CAGE-CH-0243</strain>
    </source>
</reference>
<keyword evidence="3" id="KW-1185">Reference proteome</keyword>
<feature type="compositionally biased region" description="Basic and acidic residues" evidence="1">
    <location>
        <begin position="214"/>
        <end position="226"/>
    </location>
</feature>
<proteinExistence type="predicted"/>
<feature type="compositionally biased region" description="Polar residues" evidence="1">
    <location>
        <begin position="466"/>
        <end position="475"/>
    </location>
</feature>
<comment type="caution">
    <text evidence="2">The sequence shown here is derived from an EMBL/GenBank/DDBJ whole genome shotgun (WGS) entry which is preliminary data.</text>
</comment>
<feature type="region of interest" description="Disordered" evidence="1">
    <location>
        <begin position="199"/>
        <end position="227"/>
    </location>
</feature>
<dbReference type="Proteomes" id="UP000700596">
    <property type="component" value="Unassembled WGS sequence"/>
</dbReference>
<feature type="compositionally biased region" description="Acidic residues" evidence="1">
    <location>
        <begin position="397"/>
        <end position="407"/>
    </location>
</feature>
<feature type="compositionally biased region" description="Basic and acidic residues" evidence="1">
    <location>
        <begin position="355"/>
        <end position="364"/>
    </location>
</feature>
<protein>
    <submittedName>
        <fullName evidence="2">Uncharacterized protein</fullName>
    </submittedName>
</protein>
<feature type="region of interest" description="Disordered" evidence="1">
    <location>
        <begin position="460"/>
        <end position="481"/>
    </location>
</feature>
<dbReference type="AlphaFoldDB" id="A0A9P9DWH2"/>
<accession>A0A9P9DWH2</accession>
<organism evidence="2 3">
    <name type="scientific">Dendryphion nanum</name>
    <dbReference type="NCBI Taxonomy" id="256645"/>
    <lineage>
        <taxon>Eukaryota</taxon>
        <taxon>Fungi</taxon>
        <taxon>Dikarya</taxon>
        <taxon>Ascomycota</taxon>
        <taxon>Pezizomycotina</taxon>
        <taxon>Dothideomycetes</taxon>
        <taxon>Pleosporomycetidae</taxon>
        <taxon>Pleosporales</taxon>
        <taxon>Torulaceae</taxon>
        <taxon>Dendryphion</taxon>
    </lineage>
</organism>
<evidence type="ECO:0000313" key="3">
    <source>
        <dbReference type="Proteomes" id="UP000700596"/>
    </source>
</evidence>
<evidence type="ECO:0000313" key="2">
    <source>
        <dbReference type="EMBL" id="KAH7126688.1"/>
    </source>
</evidence>
<name>A0A9P9DWH2_9PLEO</name>